<dbReference type="EMBL" id="BMAV01000029">
    <property type="protein sequence ID" value="GFY36990.1"/>
    <property type="molecule type" value="Genomic_DNA"/>
</dbReference>
<evidence type="ECO:0000313" key="2">
    <source>
        <dbReference type="Proteomes" id="UP000886998"/>
    </source>
</evidence>
<accession>A0A8X7BMR6</accession>
<gene>
    <name evidence="1" type="primary">WH47_12137</name>
    <name evidence="1" type="ORF">TNIN_379931</name>
</gene>
<dbReference type="Proteomes" id="UP000886998">
    <property type="component" value="Unassembled WGS sequence"/>
</dbReference>
<comment type="caution">
    <text evidence="1">The sequence shown here is derived from an EMBL/GenBank/DDBJ whole genome shotgun (WGS) entry which is preliminary data.</text>
</comment>
<protein>
    <recommendedName>
        <fullName evidence="3">Transposase</fullName>
    </recommendedName>
</protein>
<dbReference type="GO" id="GO:0003676">
    <property type="term" value="F:nucleic acid binding"/>
    <property type="evidence" value="ECO:0007669"/>
    <property type="project" value="InterPro"/>
</dbReference>
<dbReference type="AlphaFoldDB" id="A0A8X7BMR6"/>
<evidence type="ECO:0008006" key="3">
    <source>
        <dbReference type="Google" id="ProtNLM"/>
    </source>
</evidence>
<evidence type="ECO:0000313" key="1">
    <source>
        <dbReference type="EMBL" id="GFY36990.1"/>
    </source>
</evidence>
<dbReference type="InterPro" id="IPR036397">
    <property type="entry name" value="RNaseH_sf"/>
</dbReference>
<sequence length="106" mass="12156">MANSVIGPYLSENEDGTPETISGAFYRTMSENFLQPMEEQNPNLWFQQDEATAHTAGQTMDLLHEIFGERLISKYSDFPWPTPSPLFYGDIYKTKSMLINQRLLDS</sequence>
<dbReference type="Gene3D" id="3.30.420.10">
    <property type="entry name" value="Ribonuclease H-like superfamily/Ribonuclease H"/>
    <property type="match status" value="1"/>
</dbReference>
<proteinExistence type="predicted"/>
<name>A0A8X7BMR6_9ARAC</name>
<dbReference type="OrthoDB" id="7999437at2759"/>
<organism evidence="1 2">
    <name type="scientific">Trichonephila inaurata madagascariensis</name>
    <dbReference type="NCBI Taxonomy" id="2747483"/>
    <lineage>
        <taxon>Eukaryota</taxon>
        <taxon>Metazoa</taxon>
        <taxon>Ecdysozoa</taxon>
        <taxon>Arthropoda</taxon>
        <taxon>Chelicerata</taxon>
        <taxon>Arachnida</taxon>
        <taxon>Araneae</taxon>
        <taxon>Araneomorphae</taxon>
        <taxon>Entelegynae</taxon>
        <taxon>Araneoidea</taxon>
        <taxon>Nephilidae</taxon>
        <taxon>Trichonephila</taxon>
        <taxon>Trichonephila inaurata</taxon>
    </lineage>
</organism>
<keyword evidence="2" id="KW-1185">Reference proteome</keyword>
<reference evidence="1" key="1">
    <citation type="submission" date="2020-08" db="EMBL/GenBank/DDBJ databases">
        <title>Multicomponent nature underlies the extraordinary mechanical properties of spider dragline silk.</title>
        <authorList>
            <person name="Kono N."/>
            <person name="Nakamura H."/>
            <person name="Mori M."/>
            <person name="Yoshida Y."/>
            <person name="Ohtoshi R."/>
            <person name="Malay A.D."/>
            <person name="Moran D.A.P."/>
            <person name="Tomita M."/>
            <person name="Numata K."/>
            <person name="Arakawa K."/>
        </authorList>
    </citation>
    <scope>NUCLEOTIDE SEQUENCE</scope>
</reference>